<dbReference type="Pfam" id="PF03822">
    <property type="entry name" value="NAF"/>
    <property type="match status" value="1"/>
</dbReference>
<proteinExistence type="predicted"/>
<evidence type="ECO:0000313" key="4">
    <source>
        <dbReference type="Proteomes" id="UP001346149"/>
    </source>
</evidence>
<dbReference type="Gene3D" id="3.30.310.80">
    <property type="entry name" value="Kinase associated domain 1, KA1"/>
    <property type="match status" value="1"/>
</dbReference>
<evidence type="ECO:0000313" key="3">
    <source>
        <dbReference type="EMBL" id="KAK4781616.1"/>
    </source>
</evidence>
<name>A0AAN7L929_TRANT</name>
<sequence length="180" mass="20375">MAALQEEEGGESVRREGGRVTENGGSWGHEQRYRYWYRQRREDARGEVRAREDAWGGNFCEVKTGEDVAIKILDKEKVLKHKMVDLADVSLDDVKAIFNESGDVGNLVVERREERSSAPVAMNAFELISKSQGLNLRSLFEKQMGPVKRETRFTSKCPAKDIISKIEATAQPLGFDVKKK</sequence>
<protein>
    <recommendedName>
        <fullName evidence="2">NAF domain-containing protein</fullName>
    </recommendedName>
</protein>
<dbReference type="GO" id="GO:0007165">
    <property type="term" value="P:signal transduction"/>
    <property type="evidence" value="ECO:0007669"/>
    <property type="project" value="InterPro"/>
</dbReference>
<evidence type="ECO:0000259" key="2">
    <source>
        <dbReference type="PROSITE" id="PS50816"/>
    </source>
</evidence>
<dbReference type="InterPro" id="IPR018451">
    <property type="entry name" value="NAF/FISL_domain"/>
</dbReference>
<feature type="compositionally biased region" description="Acidic residues" evidence="1">
    <location>
        <begin position="1"/>
        <end position="10"/>
    </location>
</feature>
<feature type="region of interest" description="Disordered" evidence="1">
    <location>
        <begin position="1"/>
        <end position="27"/>
    </location>
</feature>
<dbReference type="CDD" id="cd12195">
    <property type="entry name" value="CIPK_C"/>
    <property type="match status" value="1"/>
</dbReference>
<comment type="caution">
    <text evidence="3">The sequence shown here is derived from an EMBL/GenBank/DDBJ whole genome shotgun (WGS) entry which is preliminary data.</text>
</comment>
<gene>
    <name evidence="3" type="ORF">SAY86_015718</name>
</gene>
<feature type="domain" description="NAF" evidence="2">
    <location>
        <begin position="117"/>
        <end position="141"/>
    </location>
</feature>
<keyword evidence="4" id="KW-1185">Reference proteome</keyword>
<evidence type="ECO:0000256" key="1">
    <source>
        <dbReference type="SAM" id="MobiDB-lite"/>
    </source>
</evidence>
<dbReference type="AlphaFoldDB" id="A0AAN7L929"/>
<dbReference type="InterPro" id="IPR004041">
    <property type="entry name" value="NAF_dom"/>
</dbReference>
<dbReference type="EMBL" id="JAXQNO010000016">
    <property type="protein sequence ID" value="KAK4781616.1"/>
    <property type="molecule type" value="Genomic_DNA"/>
</dbReference>
<reference evidence="3 4" key="1">
    <citation type="journal article" date="2023" name="Hortic Res">
        <title>Pangenome of water caltrop reveals structural variations and asymmetric subgenome divergence after allopolyploidization.</title>
        <authorList>
            <person name="Zhang X."/>
            <person name="Chen Y."/>
            <person name="Wang L."/>
            <person name="Yuan Y."/>
            <person name="Fang M."/>
            <person name="Shi L."/>
            <person name="Lu R."/>
            <person name="Comes H.P."/>
            <person name="Ma Y."/>
            <person name="Chen Y."/>
            <person name="Huang G."/>
            <person name="Zhou Y."/>
            <person name="Zheng Z."/>
            <person name="Qiu Y."/>
        </authorList>
    </citation>
    <scope>NUCLEOTIDE SEQUENCE [LARGE SCALE GENOMIC DNA]</scope>
    <source>
        <strain evidence="3">F231</strain>
    </source>
</reference>
<dbReference type="PROSITE" id="PS50816">
    <property type="entry name" value="NAF"/>
    <property type="match status" value="1"/>
</dbReference>
<accession>A0AAN7L929</accession>
<dbReference type="Proteomes" id="UP001346149">
    <property type="component" value="Unassembled WGS sequence"/>
</dbReference>
<organism evidence="3 4">
    <name type="scientific">Trapa natans</name>
    <name type="common">Water chestnut</name>
    <dbReference type="NCBI Taxonomy" id="22666"/>
    <lineage>
        <taxon>Eukaryota</taxon>
        <taxon>Viridiplantae</taxon>
        <taxon>Streptophyta</taxon>
        <taxon>Embryophyta</taxon>
        <taxon>Tracheophyta</taxon>
        <taxon>Spermatophyta</taxon>
        <taxon>Magnoliopsida</taxon>
        <taxon>eudicotyledons</taxon>
        <taxon>Gunneridae</taxon>
        <taxon>Pentapetalae</taxon>
        <taxon>rosids</taxon>
        <taxon>malvids</taxon>
        <taxon>Myrtales</taxon>
        <taxon>Lythraceae</taxon>
        <taxon>Trapa</taxon>
    </lineage>
</organism>